<dbReference type="PANTHER" id="PTHR43861">
    <property type="entry name" value="TRANS-ACONITATE 2-METHYLTRANSFERASE-RELATED"/>
    <property type="match status" value="1"/>
</dbReference>
<dbReference type="RefSeq" id="WP_319843904.1">
    <property type="nucleotide sequence ID" value="NZ_JAXAFJ010000003.1"/>
</dbReference>
<proteinExistence type="predicted"/>
<dbReference type="InterPro" id="IPR029063">
    <property type="entry name" value="SAM-dependent_MTases_sf"/>
</dbReference>
<organism evidence="1 2">
    <name type="scientific">Terrihabitans rhizophilus</name>
    <dbReference type="NCBI Taxonomy" id="3092662"/>
    <lineage>
        <taxon>Bacteria</taxon>
        <taxon>Pseudomonadati</taxon>
        <taxon>Pseudomonadota</taxon>
        <taxon>Alphaproteobacteria</taxon>
        <taxon>Hyphomicrobiales</taxon>
        <taxon>Terrihabitans</taxon>
    </lineage>
</organism>
<keyword evidence="1" id="KW-0489">Methyltransferase</keyword>
<comment type="caution">
    <text evidence="1">The sequence shown here is derived from an EMBL/GenBank/DDBJ whole genome shotgun (WGS) entry which is preliminary data.</text>
</comment>
<gene>
    <name evidence="1" type="ORF">SCD90_06855</name>
</gene>
<dbReference type="GO" id="GO:0008168">
    <property type="term" value="F:methyltransferase activity"/>
    <property type="evidence" value="ECO:0007669"/>
    <property type="project" value="UniProtKB-KW"/>
</dbReference>
<dbReference type="EC" id="2.1.-.-" evidence="1"/>
<evidence type="ECO:0000313" key="1">
    <source>
        <dbReference type="EMBL" id="MDX6805777.1"/>
    </source>
</evidence>
<dbReference type="Gene3D" id="3.40.50.150">
    <property type="entry name" value="Vaccinia Virus protein VP39"/>
    <property type="match status" value="1"/>
</dbReference>
<dbReference type="EMBL" id="JAXAFJ010000003">
    <property type="protein sequence ID" value="MDX6805777.1"/>
    <property type="molecule type" value="Genomic_DNA"/>
</dbReference>
<dbReference type="Pfam" id="PF13489">
    <property type="entry name" value="Methyltransf_23"/>
    <property type="match status" value="1"/>
</dbReference>
<reference evidence="1 2" key="1">
    <citation type="submission" date="2023-11" db="EMBL/GenBank/DDBJ databases">
        <authorList>
            <person name="Bao R."/>
        </authorList>
    </citation>
    <scope>NUCLEOTIDE SEQUENCE [LARGE SCALE GENOMIC DNA]</scope>
    <source>
        <strain evidence="1 2">PJ23</strain>
    </source>
</reference>
<dbReference type="SUPFAM" id="SSF53335">
    <property type="entry name" value="S-adenosyl-L-methionine-dependent methyltransferases"/>
    <property type="match status" value="1"/>
</dbReference>
<keyword evidence="2" id="KW-1185">Reference proteome</keyword>
<sequence length="236" mass="26399">MMSAPAPSSVYEDGRYLEQNPGWHEEDSPWKAAHVLRMVSAHGLAPRSVAEVGCGGGMILVELAARMPEAELTGYEISPQAFARCTERSRERLTFRFEDLLQTDARHDLLLTMDVVEHVEDYMGFLRGLRRHGGLHILHIPLDLSVQTVLRASGPLLHARQKVGHLHYFSRETALATLTDCGFEVVDWFYTYPAPGAPGRRLRTRMAGWLRRVAARMAPDLSVRVLGGSSILVLCR</sequence>
<accession>A0ABU4RLS9</accession>
<dbReference type="GO" id="GO:0032259">
    <property type="term" value="P:methylation"/>
    <property type="evidence" value="ECO:0007669"/>
    <property type="project" value="UniProtKB-KW"/>
</dbReference>
<evidence type="ECO:0000313" key="2">
    <source>
        <dbReference type="Proteomes" id="UP001274321"/>
    </source>
</evidence>
<name>A0ABU4RLS9_9HYPH</name>
<keyword evidence="1" id="KW-0808">Transferase</keyword>
<protein>
    <submittedName>
        <fullName evidence="1">Class I SAM-dependent methyltransferase</fullName>
        <ecNumber evidence="1">2.1.-.-</ecNumber>
    </submittedName>
</protein>
<dbReference type="Proteomes" id="UP001274321">
    <property type="component" value="Unassembled WGS sequence"/>
</dbReference>
<dbReference type="CDD" id="cd02440">
    <property type="entry name" value="AdoMet_MTases"/>
    <property type="match status" value="1"/>
</dbReference>